<organism evidence="2 3">
    <name type="scientific">Plenodomus tracheiphilus IPT5</name>
    <dbReference type="NCBI Taxonomy" id="1408161"/>
    <lineage>
        <taxon>Eukaryota</taxon>
        <taxon>Fungi</taxon>
        <taxon>Dikarya</taxon>
        <taxon>Ascomycota</taxon>
        <taxon>Pezizomycotina</taxon>
        <taxon>Dothideomycetes</taxon>
        <taxon>Pleosporomycetidae</taxon>
        <taxon>Pleosporales</taxon>
        <taxon>Pleosporineae</taxon>
        <taxon>Leptosphaeriaceae</taxon>
        <taxon>Plenodomus</taxon>
    </lineage>
</organism>
<name>A0A6A7B506_9PLEO</name>
<gene>
    <name evidence="2" type="ORF">T440DRAFT_469164</name>
</gene>
<protein>
    <submittedName>
        <fullName evidence="2">Uncharacterized protein</fullName>
    </submittedName>
</protein>
<evidence type="ECO:0000256" key="1">
    <source>
        <dbReference type="SAM" id="MobiDB-lite"/>
    </source>
</evidence>
<keyword evidence="3" id="KW-1185">Reference proteome</keyword>
<accession>A0A6A7B506</accession>
<feature type="compositionally biased region" description="Polar residues" evidence="1">
    <location>
        <begin position="8"/>
        <end position="25"/>
    </location>
</feature>
<dbReference type="OrthoDB" id="3801226at2759"/>
<dbReference type="Proteomes" id="UP000799423">
    <property type="component" value="Unassembled WGS sequence"/>
</dbReference>
<evidence type="ECO:0000313" key="3">
    <source>
        <dbReference type="Proteomes" id="UP000799423"/>
    </source>
</evidence>
<sequence length="359" mass="40820">MAMENPSMWPQLSAKTAGNDAQVSEQDCELTNPESTADATEYRTCLIRYARADCLQLATMMLEKLPPELRELVYQFLCIEDRPILVGPPYHSRKYDKEALPESGLVFPSEPHCGADVDDDDEEIEYEELVSETPDGRLKRDHTYKPPSDMVVPGSHIFNPRYMGPTVSLELQKMYYTSNTFSICTVEQAIRNFLQLPTGYAMRKWRDGKPPAMPKDLILSPSFLPGDYVRNLQIRIKAEQLEFPGVMDITNSGESQAKAEQLLGSISDNLRGLHVPSLLADAHELRIEFVIMLETRTEEIHHARLAPPHFAKLLPAMEETVYTFKHERENCNVRVTLVDEGLSPFPLDYTDKVTWTKAQ</sequence>
<evidence type="ECO:0000313" key="2">
    <source>
        <dbReference type="EMBL" id="KAF2849767.1"/>
    </source>
</evidence>
<proteinExistence type="predicted"/>
<dbReference type="EMBL" id="MU006310">
    <property type="protein sequence ID" value="KAF2849767.1"/>
    <property type="molecule type" value="Genomic_DNA"/>
</dbReference>
<reference evidence="2" key="1">
    <citation type="submission" date="2020-01" db="EMBL/GenBank/DDBJ databases">
        <authorList>
            <consortium name="DOE Joint Genome Institute"/>
            <person name="Haridas S."/>
            <person name="Albert R."/>
            <person name="Binder M."/>
            <person name="Bloem J."/>
            <person name="Labutti K."/>
            <person name="Salamov A."/>
            <person name="Andreopoulos B."/>
            <person name="Baker S.E."/>
            <person name="Barry K."/>
            <person name="Bills G."/>
            <person name="Bluhm B.H."/>
            <person name="Cannon C."/>
            <person name="Castanera R."/>
            <person name="Culley D.E."/>
            <person name="Daum C."/>
            <person name="Ezra D."/>
            <person name="Gonzalez J.B."/>
            <person name="Henrissat B."/>
            <person name="Kuo A."/>
            <person name="Liang C."/>
            <person name="Lipzen A."/>
            <person name="Lutzoni F."/>
            <person name="Magnuson J."/>
            <person name="Mondo S."/>
            <person name="Nolan M."/>
            <person name="Ohm R."/>
            <person name="Pangilinan J."/>
            <person name="Park H.-J."/>
            <person name="Ramirez L."/>
            <person name="Alfaro M."/>
            <person name="Sun H."/>
            <person name="Tritt A."/>
            <person name="Yoshinaga Y."/>
            <person name="Zwiers L.-H."/>
            <person name="Turgeon B.G."/>
            <person name="Goodwin S.B."/>
            <person name="Spatafora J.W."/>
            <person name="Crous P.W."/>
            <person name="Grigoriev I.V."/>
        </authorList>
    </citation>
    <scope>NUCLEOTIDE SEQUENCE</scope>
    <source>
        <strain evidence="2">IPT5</strain>
    </source>
</reference>
<feature type="region of interest" description="Disordered" evidence="1">
    <location>
        <begin position="1"/>
        <end position="35"/>
    </location>
</feature>
<dbReference type="AlphaFoldDB" id="A0A6A7B506"/>